<feature type="region of interest" description="Disordered" evidence="1">
    <location>
        <begin position="112"/>
        <end position="131"/>
    </location>
</feature>
<feature type="region of interest" description="Disordered" evidence="1">
    <location>
        <begin position="1"/>
        <end position="65"/>
    </location>
</feature>
<dbReference type="CDD" id="cd10567">
    <property type="entry name" value="SWIB-MDM2_like"/>
    <property type="match status" value="1"/>
</dbReference>
<dbReference type="InterPro" id="IPR003121">
    <property type="entry name" value="SWIB_MDM2_domain"/>
</dbReference>
<organism evidence="3">
    <name type="scientific">viral metagenome</name>
    <dbReference type="NCBI Taxonomy" id="1070528"/>
    <lineage>
        <taxon>unclassified sequences</taxon>
        <taxon>metagenomes</taxon>
        <taxon>organismal metagenomes</taxon>
    </lineage>
</organism>
<evidence type="ECO:0000256" key="1">
    <source>
        <dbReference type="SAM" id="MobiDB-lite"/>
    </source>
</evidence>
<feature type="compositionally biased region" description="Low complexity" evidence="1">
    <location>
        <begin position="15"/>
        <end position="24"/>
    </location>
</feature>
<dbReference type="PROSITE" id="PS51925">
    <property type="entry name" value="SWIB_MDM2"/>
    <property type="match status" value="1"/>
</dbReference>
<feature type="compositionally biased region" description="Polar residues" evidence="1">
    <location>
        <begin position="49"/>
        <end position="65"/>
    </location>
</feature>
<dbReference type="PANTHER" id="PTHR13844">
    <property type="entry name" value="SWI/SNF-RELATED MATRIX-ASSOCIATED ACTIN-DEPENDENT REGULATOR OF CHROMATIN SUBFAMILY D"/>
    <property type="match status" value="1"/>
</dbReference>
<feature type="domain" description="DM2" evidence="2">
    <location>
        <begin position="129"/>
        <end position="212"/>
    </location>
</feature>
<dbReference type="Pfam" id="PF02201">
    <property type="entry name" value="SWIB"/>
    <property type="match status" value="1"/>
</dbReference>
<dbReference type="InterPro" id="IPR019835">
    <property type="entry name" value="SWIB_domain"/>
</dbReference>
<sequence length="214" mass="23483">MATAPTKPTTKKTSTKSSTKTTSKSSKKSTKSSPTVTTPPPAPVEETTNVVSDTTQSVSSIAPDTTTIESSLTENLTILAESIQSMTTLLAKIKGDYKVLEKQVLKEARSMDKVNAKRKKSKGSRAPSGFVKPTKISKDLAKFLNVAEDTMMARTDVTKMITAYVKENKLQAPNNGRKILPDKKLMALLNCKTTDEVTYFNLQKYMKPHFIKSE</sequence>
<evidence type="ECO:0000259" key="2">
    <source>
        <dbReference type="PROSITE" id="PS51925"/>
    </source>
</evidence>
<dbReference type="InterPro" id="IPR036885">
    <property type="entry name" value="SWIB_MDM2_dom_sf"/>
</dbReference>
<dbReference type="SMART" id="SM00151">
    <property type="entry name" value="SWIB"/>
    <property type="match status" value="1"/>
</dbReference>
<dbReference type="EMBL" id="MN741008">
    <property type="protein sequence ID" value="QHU22499.1"/>
    <property type="molecule type" value="Genomic_DNA"/>
</dbReference>
<dbReference type="AlphaFoldDB" id="A0A6C0KY22"/>
<proteinExistence type="predicted"/>
<protein>
    <recommendedName>
        <fullName evidence="2">DM2 domain-containing protein</fullName>
    </recommendedName>
</protein>
<accession>A0A6C0KY22</accession>
<reference evidence="3" key="1">
    <citation type="journal article" date="2020" name="Nature">
        <title>Giant virus diversity and host interactions through global metagenomics.</title>
        <authorList>
            <person name="Schulz F."/>
            <person name="Roux S."/>
            <person name="Paez-Espino D."/>
            <person name="Jungbluth S."/>
            <person name="Walsh D.A."/>
            <person name="Denef V.J."/>
            <person name="McMahon K.D."/>
            <person name="Konstantinidis K.T."/>
            <person name="Eloe-Fadrosh E.A."/>
            <person name="Kyrpides N.C."/>
            <person name="Woyke T."/>
        </authorList>
    </citation>
    <scope>NUCLEOTIDE SEQUENCE</scope>
    <source>
        <strain evidence="3">GVMAG-S-ERX555907-102</strain>
    </source>
</reference>
<dbReference type="SUPFAM" id="SSF47592">
    <property type="entry name" value="SWIB/MDM2 domain"/>
    <property type="match status" value="1"/>
</dbReference>
<evidence type="ECO:0000313" key="3">
    <source>
        <dbReference type="EMBL" id="QHU22499.1"/>
    </source>
</evidence>
<dbReference type="Gene3D" id="1.10.245.10">
    <property type="entry name" value="SWIB/MDM2 domain"/>
    <property type="match status" value="1"/>
</dbReference>
<name>A0A6C0KY22_9ZZZZ</name>